<evidence type="ECO:0000256" key="4">
    <source>
        <dbReference type="ARBA" id="ARBA00022833"/>
    </source>
</evidence>
<feature type="compositionally biased region" description="Basic and acidic residues" evidence="6">
    <location>
        <begin position="1025"/>
        <end position="1049"/>
    </location>
</feature>
<evidence type="ECO:0000256" key="6">
    <source>
        <dbReference type="SAM" id="MobiDB-lite"/>
    </source>
</evidence>
<feature type="compositionally biased region" description="Low complexity" evidence="6">
    <location>
        <begin position="751"/>
        <end position="763"/>
    </location>
</feature>
<evidence type="ECO:0000256" key="2">
    <source>
        <dbReference type="ARBA" id="ARBA00022723"/>
    </source>
</evidence>
<dbReference type="AlphaFoldDB" id="A0A7J8V3N6"/>
<feature type="domain" description="Zinc finger PHD-type" evidence="7">
    <location>
        <begin position="22"/>
        <end position="65"/>
    </location>
</feature>
<protein>
    <recommendedName>
        <fullName evidence="7">Zinc finger PHD-type domain-containing protein</fullName>
    </recommendedName>
</protein>
<reference evidence="8 9" key="1">
    <citation type="journal article" date="2019" name="Genome Biol. Evol.">
        <title>Insights into the evolution of the New World diploid cottons (Gossypium, subgenus Houzingenia) based on genome sequencing.</title>
        <authorList>
            <person name="Grover C.E."/>
            <person name="Arick M.A. 2nd"/>
            <person name="Thrash A."/>
            <person name="Conover J.L."/>
            <person name="Sanders W.S."/>
            <person name="Peterson D.G."/>
            <person name="Frelichowski J.E."/>
            <person name="Scheffler J.A."/>
            <person name="Scheffler B.E."/>
            <person name="Wendel J.F."/>
        </authorList>
    </citation>
    <scope>NUCLEOTIDE SEQUENCE [LARGE SCALE GENOMIC DNA]</scope>
    <source>
        <strain evidence="8">57</strain>
        <tissue evidence="8">Leaf</tissue>
    </source>
</reference>
<accession>A0A7J8V3N6</accession>
<feature type="compositionally biased region" description="Polar residues" evidence="6">
    <location>
        <begin position="699"/>
        <end position="743"/>
    </location>
</feature>
<dbReference type="Proteomes" id="UP000593573">
    <property type="component" value="Unassembled WGS sequence"/>
</dbReference>
<dbReference type="GO" id="GO:0008270">
    <property type="term" value="F:zinc ion binding"/>
    <property type="evidence" value="ECO:0007669"/>
    <property type="project" value="UniProtKB-KW"/>
</dbReference>
<dbReference type="Pfam" id="PF24659">
    <property type="entry name" value="DUF7648"/>
    <property type="match status" value="1"/>
</dbReference>
<organism evidence="8 9">
    <name type="scientific">Gossypium klotzschianum</name>
    <dbReference type="NCBI Taxonomy" id="34286"/>
    <lineage>
        <taxon>Eukaryota</taxon>
        <taxon>Viridiplantae</taxon>
        <taxon>Streptophyta</taxon>
        <taxon>Embryophyta</taxon>
        <taxon>Tracheophyta</taxon>
        <taxon>Spermatophyta</taxon>
        <taxon>Magnoliopsida</taxon>
        <taxon>eudicotyledons</taxon>
        <taxon>Gunneridae</taxon>
        <taxon>Pentapetalae</taxon>
        <taxon>rosids</taxon>
        <taxon>malvids</taxon>
        <taxon>Malvales</taxon>
        <taxon>Malvaceae</taxon>
        <taxon>Malvoideae</taxon>
        <taxon>Gossypium</taxon>
    </lineage>
</organism>
<feature type="compositionally biased region" description="Basic and acidic residues" evidence="6">
    <location>
        <begin position="360"/>
        <end position="373"/>
    </location>
</feature>
<feature type="compositionally biased region" description="Polar residues" evidence="6">
    <location>
        <begin position="893"/>
        <end position="923"/>
    </location>
</feature>
<feature type="region of interest" description="Disordered" evidence="6">
    <location>
        <begin position="1001"/>
        <end position="1064"/>
    </location>
</feature>
<feature type="compositionally biased region" description="Polar residues" evidence="6">
    <location>
        <begin position="815"/>
        <end position="830"/>
    </location>
</feature>
<feature type="region of interest" description="Disordered" evidence="6">
    <location>
        <begin position="815"/>
        <end position="943"/>
    </location>
</feature>
<feature type="region of interest" description="Disordered" evidence="6">
    <location>
        <begin position="199"/>
        <end position="291"/>
    </location>
</feature>
<keyword evidence="2" id="KW-0479">Metal-binding</keyword>
<evidence type="ECO:0000313" key="9">
    <source>
        <dbReference type="Proteomes" id="UP000593573"/>
    </source>
</evidence>
<evidence type="ECO:0000259" key="7">
    <source>
        <dbReference type="SMART" id="SM00249"/>
    </source>
</evidence>
<dbReference type="EMBL" id="JABFAB010000008">
    <property type="protein sequence ID" value="MBA0657220.1"/>
    <property type="molecule type" value="Genomic_DNA"/>
</dbReference>
<dbReference type="Gene3D" id="3.30.40.10">
    <property type="entry name" value="Zinc/RING finger domain, C3HC4 (zinc finger)"/>
    <property type="match status" value="1"/>
</dbReference>
<feature type="compositionally biased region" description="Low complexity" evidence="6">
    <location>
        <begin position="595"/>
        <end position="615"/>
    </location>
</feature>
<sequence>MKGRTQRADTHDDWGDGSWTVDCICGVNFDDGEEMVKCDECGVWVHTRCSRYTKGEELFACDKCKNKSNRNDSEETEVAQLLVELPTKTVRIESSSTRRPFRLWTDIPMEERVHVQGVPGGEPGLFSGLSGVFTPQLWKCTGYVPKKFNFQYREFPCWDENKEDDNKNGKQNEFESGNPADNGAGVLFSLSKERVFSAPMHPKKDVLNEGKKSESEDFEGKHWQNGVRKDRGVLQPVAAPSSKQKKDEPGVFKDRSTRKKSRSSAEKEAYEKKRSVQPHKTVFRPSCDAKQLEFYEDRVPKSFATGVQSGKNKNLKDSVHQEPTSDGNLASNHAVERPKNNSSGKEHASEVSTSSMSGHDSIRIDGKEEKADDQLPAAITSTPRTEDLAQLPLVNKYTGITPIKEEGDGVAIDKVDGVVVEGSTRSPQDHQVDALASTAVKVQGNNILKDSNSGISCSFDKSDIEVKREMNDDDSNVVLINQRSNPDDTKDTEISFHQTSETPQMNDLVGGFSHSSDSKARINESEIAADCHSDKANELSGHCSLLKCDLEGSEVSETLKKISPESNRIPRSSEESKPSINVLTPEEQSNQRKMAACVGKSSSTSSASIFAVSSVPDSSKPTDSQNNTKQQVMPDNNVSSKKGHATNDVPRDGDRHDLSRKAVKERPKSSYSSTSKVPHQSRISHASISKRNISESKDSVPSSSLKASLMQNSSVTSVSGESAGSLQSQSASFIHQNKTSASGFPQKGEKSSQLSSQPASKSAHASSVHPFATSNSTTLSDEELALLLHQELNSSPRVPRVPRVRQAGSFPQLASATATSMLMKRTSSSGGKDHSMVPRRKNKDASKDGSRGSRELDHDAKRTDKVLSSHDQRQDLGSTMDASAKRNDKNVHATPSTATNSGPSSSTEANEQNLSYVRSSPRNLSDDDTGTARGSVPRTLPGLINDIMSKGRRMTYEELCNAVLPHWPNLRKHNGERYAYSTHSQAVLDCLRNRQEWAQLVDRGPKTNSSKKRRKADAEDSDDNEFGKGRSTKEVESKSLESQKEEFPKGKRKARKRRRLALQGRGIKDVRRRRKVDFSDDDAGPFSNSSEESMFSDDEIQGSGACPVGSDASCSSVSHLLSADHEMILVLYLYPVTIFCAAMGSCQINSSLFAFFHSQMLGLLTCSSCRFVYGCD</sequence>
<feature type="compositionally biased region" description="Basic and acidic residues" evidence="6">
    <location>
        <begin position="334"/>
        <end position="349"/>
    </location>
</feature>
<feature type="region of interest" description="Disordered" evidence="6">
    <location>
        <begin position="162"/>
        <end position="183"/>
    </location>
</feature>
<dbReference type="InterPro" id="IPR013083">
    <property type="entry name" value="Znf_RING/FYVE/PHD"/>
</dbReference>
<feature type="region of interest" description="Disordered" evidence="6">
    <location>
        <begin position="559"/>
        <end position="776"/>
    </location>
</feature>
<feature type="compositionally biased region" description="Basic and acidic residues" evidence="6">
    <location>
        <begin position="164"/>
        <end position="173"/>
    </location>
</feature>
<evidence type="ECO:0000256" key="1">
    <source>
        <dbReference type="ARBA" id="ARBA00004123"/>
    </source>
</evidence>
<feature type="compositionally biased region" description="Polar residues" evidence="6">
    <location>
        <begin position="616"/>
        <end position="640"/>
    </location>
</feature>
<keyword evidence="5" id="KW-0539">Nucleus</keyword>
<dbReference type="SMART" id="SM00249">
    <property type="entry name" value="PHD"/>
    <property type="match status" value="1"/>
</dbReference>
<evidence type="ECO:0000256" key="3">
    <source>
        <dbReference type="ARBA" id="ARBA00022771"/>
    </source>
</evidence>
<comment type="subcellular location">
    <subcellularLocation>
        <location evidence="1">Nucleus</location>
    </subcellularLocation>
</comment>
<dbReference type="SUPFAM" id="SSF57903">
    <property type="entry name" value="FYVE/PHD zinc finger"/>
    <property type="match status" value="1"/>
</dbReference>
<dbReference type="InterPro" id="IPR011011">
    <property type="entry name" value="Znf_FYVE_PHD"/>
</dbReference>
<dbReference type="PANTHER" id="PTHR14571:SF9">
    <property type="entry name" value="HISTONE-LYSINE N-METHYLTRANSFERASE SET-26-RELATED"/>
    <property type="match status" value="1"/>
</dbReference>
<name>A0A7J8V3N6_9ROSI</name>
<dbReference type="PANTHER" id="PTHR14571">
    <property type="entry name" value="HISTONE-LYSINE N-METHYLTRANSFERASE SET-26-RELATED"/>
    <property type="match status" value="1"/>
</dbReference>
<dbReference type="InterPro" id="IPR019786">
    <property type="entry name" value="Zinc_finger_PHD-type_CS"/>
</dbReference>
<feature type="compositionally biased region" description="Basic residues" evidence="6">
    <location>
        <begin position="1050"/>
        <end position="1060"/>
    </location>
</feature>
<dbReference type="PROSITE" id="PS01359">
    <property type="entry name" value="ZF_PHD_1"/>
    <property type="match status" value="1"/>
</dbReference>
<dbReference type="InterPro" id="IPR056065">
    <property type="entry name" value="DUF7648"/>
</dbReference>
<feature type="compositionally biased region" description="Basic and acidic residues" evidence="6">
    <location>
        <begin position="244"/>
        <end position="255"/>
    </location>
</feature>
<dbReference type="OrthoDB" id="79252at2759"/>
<feature type="compositionally biased region" description="Basic and acidic residues" evidence="6">
    <location>
        <begin position="263"/>
        <end position="274"/>
    </location>
</feature>
<evidence type="ECO:0000313" key="8">
    <source>
        <dbReference type="EMBL" id="MBA0657220.1"/>
    </source>
</evidence>
<comment type="caution">
    <text evidence="8">The sequence shown here is derived from an EMBL/GenBank/DDBJ whole genome shotgun (WGS) entry which is preliminary data.</text>
</comment>
<dbReference type="InterPro" id="IPR001965">
    <property type="entry name" value="Znf_PHD"/>
</dbReference>
<feature type="compositionally biased region" description="Basic and acidic residues" evidence="6">
    <location>
        <begin position="202"/>
        <end position="232"/>
    </location>
</feature>
<keyword evidence="9" id="KW-1185">Reference proteome</keyword>
<feature type="region of interest" description="Disordered" evidence="6">
    <location>
        <begin position="303"/>
        <end position="384"/>
    </location>
</feature>
<evidence type="ECO:0000256" key="5">
    <source>
        <dbReference type="ARBA" id="ARBA00023242"/>
    </source>
</evidence>
<feature type="compositionally biased region" description="Polar residues" evidence="6">
    <location>
        <begin position="669"/>
        <end position="691"/>
    </location>
</feature>
<proteinExistence type="predicted"/>
<dbReference type="GO" id="GO:0005634">
    <property type="term" value="C:nucleus"/>
    <property type="evidence" value="ECO:0007669"/>
    <property type="project" value="UniProtKB-SubCell"/>
</dbReference>
<keyword evidence="3" id="KW-0863">Zinc-finger</keyword>
<gene>
    <name evidence="8" type="ORF">Goklo_009523</name>
</gene>
<keyword evidence="4" id="KW-0862">Zinc</keyword>
<feature type="compositionally biased region" description="Basic and acidic residues" evidence="6">
    <location>
        <begin position="649"/>
        <end position="668"/>
    </location>
</feature>
<feature type="compositionally biased region" description="Basic and acidic residues" evidence="6">
    <location>
        <begin position="843"/>
        <end position="874"/>
    </location>
</feature>
<feature type="compositionally biased region" description="Polar residues" evidence="6">
    <location>
        <begin position="321"/>
        <end position="331"/>
    </location>
</feature>
<feature type="compositionally biased region" description="Polar residues" evidence="6">
    <location>
        <begin position="578"/>
        <end position="592"/>
    </location>
</feature>